<protein>
    <submittedName>
        <fullName evidence="3">NADH ubiquinone oxidoreductase, 20 kDa subunit</fullName>
    </submittedName>
</protein>
<name>A0A286RLR0_9BACT</name>
<keyword evidence="1" id="KW-0560">Oxidoreductase</keyword>
<dbReference type="GO" id="GO:0016491">
    <property type="term" value="F:oxidoreductase activity"/>
    <property type="evidence" value="ECO:0007669"/>
    <property type="project" value="UniProtKB-KW"/>
</dbReference>
<dbReference type="Proteomes" id="UP000215086">
    <property type="component" value="Chromosome"/>
</dbReference>
<evidence type="ECO:0000313" key="4">
    <source>
        <dbReference type="Proteomes" id="UP000215086"/>
    </source>
</evidence>
<dbReference type="Pfam" id="PF01058">
    <property type="entry name" value="Oxidored_q6"/>
    <property type="match status" value="1"/>
</dbReference>
<organism evidence="3 4">
    <name type="scientific">Thermogutta terrifontis</name>
    <dbReference type="NCBI Taxonomy" id="1331910"/>
    <lineage>
        <taxon>Bacteria</taxon>
        <taxon>Pseudomonadati</taxon>
        <taxon>Planctomycetota</taxon>
        <taxon>Planctomycetia</taxon>
        <taxon>Pirellulales</taxon>
        <taxon>Thermoguttaceae</taxon>
        <taxon>Thermogutta</taxon>
    </lineage>
</organism>
<dbReference type="SUPFAM" id="SSF56770">
    <property type="entry name" value="HydA/Nqo6-like"/>
    <property type="match status" value="1"/>
</dbReference>
<feature type="domain" description="NADH:ubiquinone oxidoreductase-like 20kDa subunit" evidence="2">
    <location>
        <begin position="18"/>
        <end position="184"/>
    </location>
</feature>
<dbReference type="InterPro" id="IPR051349">
    <property type="entry name" value="Hydrogenase_assoc-protein"/>
</dbReference>
<dbReference type="PANTHER" id="PTHR42845">
    <property type="entry name" value="COENZYME F420-REDUCING HYDROGENASE, GAMMA SUBUNIT"/>
    <property type="match status" value="1"/>
</dbReference>
<dbReference type="OrthoDB" id="9787729at2"/>
<evidence type="ECO:0000259" key="2">
    <source>
        <dbReference type="Pfam" id="PF01058"/>
    </source>
</evidence>
<sequence>MSDGQAKGKLALYWAASCGGCEIAVLAIDEKILEVAKHFDIVFWPCATDGKVRDVEKMEDGSIDVCLFNGGIRTSEQEYMAKLLRRKSKVLVAFGSCAIEGCIPGLANLNTRQEIFQTVYEDTPSTENPQHVTPQHVTEVPEGKLYLPIFYDTVFTLDQIVEVDYYLPGCPPEAERIWDAIVAILENKLPPKGSVIGVDTTVCDECPRKRTEKKIKKFYRTWQVIPDEETCLLEQGIICCGVATRAGCGAKCPRVNSPCIGCYGPNTDVVDYGARLMAALASVIDSNDPAEIQRIIEEGIPDPVGTFYRFSLAHSLLRRKRKLPAPSAVQ</sequence>
<dbReference type="Gene3D" id="3.40.50.700">
    <property type="entry name" value="NADH:ubiquinone oxidoreductase-like, 20kDa subunit"/>
    <property type="match status" value="1"/>
</dbReference>
<dbReference type="RefSeq" id="WP_095416584.1">
    <property type="nucleotide sequence ID" value="NZ_CP018477.1"/>
</dbReference>
<keyword evidence="4" id="KW-1185">Reference proteome</keyword>
<accession>A0A286RLR0</accession>
<dbReference type="InterPro" id="IPR037024">
    <property type="entry name" value="NiFe_Hase_small_N_sf"/>
</dbReference>
<dbReference type="PANTHER" id="PTHR42845:SF2">
    <property type="entry name" value="F420-NON-REDUCING HYDROGENASE VHU SUBUNIT G"/>
    <property type="match status" value="1"/>
</dbReference>
<dbReference type="GO" id="GO:0051536">
    <property type="term" value="F:iron-sulfur cluster binding"/>
    <property type="evidence" value="ECO:0007669"/>
    <property type="project" value="InterPro"/>
</dbReference>
<evidence type="ECO:0000313" key="3">
    <source>
        <dbReference type="EMBL" id="ASV76913.1"/>
    </source>
</evidence>
<evidence type="ECO:0000256" key="1">
    <source>
        <dbReference type="ARBA" id="ARBA00023002"/>
    </source>
</evidence>
<gene>
    <name evidence="3" type="ORF">THTE_4312</name>
</gene>
<dbReference type="AlphaFoldDB" id="A0A286RLR0"/>
<dbReference type="InterPro" id="IPR006137">
    <property type="entry name" value="NADH_UbQ_OxRdtase-like_20kDa"/>
</dbReference>
<keyword evidence="3" id="KW-0830">Ubiquinone</keyword>
<dbReference type="KEGG" id="ttf:THTE_4312"/>
<dbReference type="EMBL" id="CP018477">
    <property type="protein sequence ID" value="ASV76913.1"/>
    <property type="molecule type" value="Genomic_DNA"/>
</dbReference>
<proteinExistence type="predicted"/>
<reference evidence="3 4" key="1">
    <citation type="journal article" name="Front. Microbiol.">
        <title>Sugar Metabolism of the First Thermophilic Planctomycete Thermogutta terrifontis: Comparative Genomic and Transcriptomic Approaches.</title>
        <authorList>
            <person name="Elcheninov A.G."/>
            <person name="Menzel P."/>
            <person name="Gudbergsdottir S.R."/>
            <person name="Slesarev A.I."/>
            <person name="Kadnikov V.V."/>
            <person name="Krogh A."/>
            <person name="Bonch-Osmolovskaya E.A."/>
            <person name="Peng X."/>
            <person name="Kublanov I.V."/>
        </authorList>
    </citation>
    <scope>NUCLEOTIDE SEQUENCE [LARGE SCALE GENOMIC DNA]</scope>
    <source>
        <strain evidence="3 4">R1</strain>
    </source>
</reference>